<dbReference type="OrthoDB" id="9786548at2"/>
<dbReference type="EMBL" id="LAPV01000085">
    <property type="protein sequence ID" value="KKC33646.1"/>
    <property type="molecule type" value="Genomic_DNA"/>
</dbReference>
<feature type="compositionally biased region" description="Basic and acidic residues" evidence="3">
    <location>
        <begin position="150"/>
        <end position="167"/>
    </location>
</feature>
<keyword evidence="1" id="KW-0597">Phosphoprotein</keyword>
<dbReference type="SMART" id="SM00448">
    <property type="entry name" value="REC"/>
    <property type="match status" value="1"/>
</dbReference>
<sequence>MANEEITKHGVLVADHSPHMAALVGVMLRSLGRKDIREAYDASRTLTELNRRAFDVLIINDALDSMDGVALTRKLRASLDCQNRHIPIIMMSAAPDAKRIADARDAGVTEFLRKPFAASHLQTRLTSIENNPRGFIEAGQYKGPDRRRRVIDVGDERRERDTESKAG</sequence>
<feature type="domain" description="Response regulatory" evidence="4">
    <location>
        <begin position="10"/>
        <end position="129"/>
    </location>
</feature>
<keyword evidence="7" id="KW-1185">Reference proteome</keyword>
<dbReference type="InterPro" id="IPR001789">
    <property type="entry name" value="Sig_transdc_resp-reg_receiver"/>
</dbReference>
<organism evidence="6 8">
    <name type="scientific">Devosia psychrophila</name>
    <dbReference type="NCBI Taxonomy" id="728005"/>
    <lineage>
        <taxon>Bacteria</taxon>
        <taxon>Pseudomonadati</taxon>
        <taxon>Pseudomonadota</taxon>
        <taxon>Alphaproteobacteria</taxon>
        <taxon>Hyphomicrobiales</taxon>
        <taxon>Devosiaceae</taxon>
        <taxon>Devosia</taxon>
    </lineage>
</organism>
<dbReference type="SUPFAM" id="SSF52172">
    <property type="entry name" value="CheY-like"/>
    <property type="match status" value="1"/>
</dbReference>
<evidence type="ECO:0000313" key="8">
    <source>
        <dbReference type="Proteomes" id="UP000182258"/>
    </source>
</evidence>
<reference evidence="6 8" key="2">
    <citation type="submission" date="2016-10" db="EMBL/GenBank/DDBJ databases">
        <authorList>
            <person name="de Groot N.N."/>
        </authorList>
    </citation>
    <scope>NUCLEOTIDE SEQUENCE [LARGE SCALE GENOMIC DNA]</scope>
    <source>
        <strain evidence="6 8">CGMCC 1.10210</strain>
    </source>
</reference>
<dbReference type="STRING" id="728005.SAMN04488059_109106"/>
<dbReference type="PATRIC" id="fig|728005.3.peg.3956"/>
<dbReference type="RefSeq" id="WP_046170332.1">
    <property type="nucleotide sequence ID" value="NZ_FOMB01000009.1"/>
</dbReference>
<evidence type="ECO:0000259" key="4">
    <source>
        <dbReference type="PROSITE" id="PS50110"/>
    </source>
</evidence>
<dbReference type="PROSITE" id="PS50110">
    <property type="entry name" value="RESPONSE_REGULATORY"/>
    <property type="match status" value="1"/>
</dbReference>
<evidence type="ECO:0000313" key="5">
    <source>
        <dbReference type="EMBL" id="KKC33646.1"/>
    </source>
</evidence>
<dbReference type="AlphaFoldDB" id="A0A0F5PZ33"/>
<dbReference type="EMBL" id="FOMB01000009">
    <property type="protein sequence ID" value="SFC71201.1"/>
    <property type="molecule type" value="Genomic_DNA"/>
</dbReference>
<dbReference type="PANTHER" id="PTHR44591:SF23">
    <property type="entry name" value="CHEY SUBFAMILY"/>
    <property type="match status" value="1"/>
</dbReference>
<dbReference type="GO" id="GO:0000160">
    <property type="term" value="P:phosphorelay signal transduction system"/>
    <property type="evidence" value="ECO:0007669"/>
    <property type="project" value="InterPro"/>
</dbReference>
<feature type="region of interest" description="Disordered" evidence="3">
    <location>
        <begin position="137"/>
        <end position="167"/>
    </location>
</feature>
<reference evidence="5 7" key="1">
    <citation type="submission" date="2015-03" db="EMBL/GenBank/DDBJ databases">
        <authorList>
            <person name="Lepp D."/>
            <person name="Hassan Y.I."/>
            <person name="Li X.-Z."/>
            <person name="Zhou T."/>
        </authorList>
    </citation>
    <scope>NUCLEOTIDE SEQUENCE [LARGE SCALE GENOMIC DNA]</scope>
    <source>
        <strain evidence="5 7">Cr7-05</strain>
    </source>
</reference>
<evidence type="ECO:0000256" key="2">
    <source>
        <dbReference type="PROSITE-ProRule" id="PRU00169"/>
    </source>
</evidence>
<gene>
    <name evidence="6" type="ORF">SAMN04488059_109106</name>
    <name evidence="5" type="ORF">WH91_07260</name>
</gene>
<evidence type="ECO:0000313" key="7">
    <source>
        <dbReference type="Proteomes" id="UP000033519"/>
    </source>
</evidence>
<comment type="caution">
    <text evidence="2">Lacks conserved residue(s) required for the propagation of feature annotation.</text>
</comment>
<dbReference type="InterPro" id="IPR050595">
    <property type="entry name" value="Bact_response_regulator"/>
</dbReference>
<dbReference type="InterPro" id="IPR011006">
    <property type="entry name" value="CheY-like_superfamily"/>
</dbReference>
<name>A0A0F5PZ33_9HYPH</name>
<evidence type="ECO:0000256" key="3">
    <source>
        <dbReference type="SAM" id="MobiDB-lite"/>
    </source>
</evidence>
<dbReference type="Pfam" id="PF00072">
    <property type="entry name" value="Response_reg"/>
    <property type="match status" value="1"/>
</dbReference>
<dbReference type="Gene3D" id="3.40.50.2300">
    <property type="match status" value="1"/>
</dbReference>
<accession>A0A0F5PZ33</accession>
<protein>
    <submittedName>
        <fullName evidence="6">Response regulator receiver domain-containing protein</fullName>
    </submittedName>
</protein>
<proteinExistence type="predicted"/>
<dbReference type="PANTHER" id="PTHR44591">
    <property type="entry name" value="STRESS RESPONSE REGULATOR PROTEIN 1"/>
    <property type="match status" value="1"/>
</dbReference>
<dbReference type="Proteomes" id="UP000033519">
    <property type="component" value="Unassembled WGS sequence"/>
</dbReference>
<evidence type="ECO:0000313" key="6">
    <source>
        <dbReference type="EMBL" id="SFC71201.1"/>
    </source>
</evidence>
<dbReference type="Proteomes" id="UP000182258">
    <property type="component" value="Unassembled WGS sequence"/>
</dbReference>
<evidence type="ECO:0000256" key="1">
    <source>
        <dbReference type="ARBA" id="ARBA00022553"/>
    </source>
</evidence>